<comment type="pathway">
    <text evidence="2">Carbohydrate degradation; pentose phosphate pathway; D-ribose 5-phosphate from D-ribulose 5-phosphate (non-oxidative stage): step 1/1.</text>
</comment>
<dbReference type="Pfam" id="PF06026">
    <property type="entry name" value="Rib_5-P_isom_A"/>
    <property type="match status" value="1"/>
</dbReference>
<name>A0ABR2WDS9_9FUNG</name>
<evidence type="ECO:0000313" key="10">
    <source>
        <dbReference type="Proteomes" id="UP001479436"/>
    </source>
</evidence>
<comment type="caution">
    <text evidence="9">The sequence shown here is derived from an EMBL/GenBank/DDBJ whole genome shotgun (WGS) entry which is preliminary data.</text>
</comment>
<evidence type="ECO:0000256" key="8">
    <source>
        <dbReference type="ARBA" id="ARBA00032273"/>
    </source>
</evidence>
<comment type="similarity">
    <text evidence="3">Belongs to the ribose 5-phosphate isomerase family.</text>
</comment>
<accession>A0ABR2WDS9</accession>
<evidence type="ECO:0000256" key="2">
    <source>
        <dbReference type="ARBA" id="ARBA00004988"/>
    </source>
</evidence>
<protein>
    <recommendedName>
        <fullName evidence="5">Ribose-5-phosphate isomerase</fullName>
        <ecNumber evidence="4">5.3.1.6</ecNumber>
    </recommendedName>
    <alternativeName>
        <fullName evidence="8">D-ribose-5-phosphate ketol-isomerase</fullName>
    </alternativeName>
    <alternativeName>
        <fullName evidence="7">Phosphoriboisomerase</fullName>
    </alternativeName>
</protein>
<dbReference type="NCBIfam" id="TIGR00021">
    <property type="entry name" value="rpiA"/>
    <property type="match status" value="1"/>
</dbReference>
<dbReference type="InterPro" id="IPR020672">
    <property type="entry name" value="Ribose5P_isomerase_typA_subgr"/>
</dbReference>
<dbReference type="SUPFAM" id="SSF75445">
    <property type="entry name" value="D-ribose-5-phosphate isomerase (RpiA), lid domain"/>
    <property type="match status" value="1"/>
</dbReference>
<keyword evidence="6 9" id="KW-0413">Isomerase</keyword>
<dbReference type="CDD" id="cd01398">
    <property type="entry name" value="RPI_A"/>
    <property type="match status" value="1"/>
</dbReference>
<dbReference type="Gene3D" id="3.30.70.260">
    <property type="match status" value="1"/>
</dbReference>
<reference evidence="9 10" key="1">
    <citation type="submission" date="2023-04" db="EMBL/GenBank/DDBJ databases">
        <title>Genome of Basidiobolus ranarum AG-B5.</title>
        <authorList>
            <person name="Stajich J.E."/>
            <person name="Carter-House D."/>
            <person name="Gryganskyi A."/>
        </authorList>
    </citation>
    <scope>NUCLEOTIDE SEQUENCE [LARGE SCALE GENOMIC DNA]</scope>
    <source>
        <strain evidence="9 10">AG-B5</strain>
    </source>
</reference>
<keyword evidence="10" id="KW-1185">Reference proteome</keyword>
<dbReference type="PANTHER" id="PTHR11934:SF0">
    <property type="entry name" value="RIBOSE-5-PHOSPHATE ISOMERASE"/>
    <property type="match status" value="1"/>
</dbReference>
<evidence type="ECO:0000256" key="1">
    <source>
        <dbReference type="ARBA" id="ARBA00001713"/>
    </source>
</evidence>
<evidence type="ECO:0000256" key="4">
    <source>
        <dbReference type="ARBA" id="ARBA00011959"/>
    </source>
</evidence>
<dbReference type="HAMAP" id="MF_00170">
    <property type="entry name" value="Rib_5P_isom_A"/>
    <property type="match status" value="1"/>
</dbReference>
<organism evidence="9 10">
    <name type="scientific">Basidiobolus ranarum</name>
    <dbReference type="NCBI Taxonomy" id="34480"/>
    <lineage>
        <taxon>Eukaryota</taxon>
        <taxon>Fungi</taxon>
        <taxon>Fungi incertae sedis</taxon>
        <taxon>Zoopagomycota</taxon>
        <taxon>Entomophthoromycotina</taxon>
        <taxon>Basidiobolomycetes</taxon>
        <taxon>Basidiobolales</taxon>
        <taxon>Basidiobolaceae</taxon>
        <taxon>Basidiobolus</taxon>
    </lineage>
</organism>
<evidence type="ECO:0000256" key="6">
    <source>
        <dbReference type="ARBA" id="ARBA00023235"/>
    </source>
</evidence>
<dbReference type="NCBIfam" id="NF001924">
    <property type="entry name" value="PRK00702.1"/>
    <property type="match status" value="1"/>
</dbReference>
<dbReference type="PANTHER" id="PTHR11934">
    <property type="entry name" value="RIBOSE-5-PHOSPHATE ISOMERASE"/>
    <property type="match status" value="1"/>
</dbReference>
<dbReference type="EC" id="5.3.1.6" evidence="4"/>
<dbReference type="InterPro" id="IPR004788">
    <property type="entry name" value="Ribose5P_isomerase_type_A"/>
</dbReference>
<sequence length="274" mass="29903">MEILSGFHTFLDGSSRYIIPDHQYRSSLLLPCCILIFNIMVNLVEEAKRQAAYQAVDNHILDTDRVIGIGSGSTVVYAVERILQRAPEKNKNLVFIPTSFQSQLLIVEGGLTLGDLDRYPEIDVCIDGADEVDSQLNAIKGGGAAQLREKVVAAAAKRFVIVADFRKNSDVLGKQWKKGVPIEVVPFAYKPVQQKIKAMGGEAKLRMGGNKAGPVVTDNGNFVLDADFGLIENPAQLEKDLIIIPGILEVGLFINMAQIAYFGNEDGTVASRKL</sequence>
<dbReference type="EMBL" id="JASJQH010003344">
    <property type="protein sequence ID" value="KAK9759657.1"/>
    <property type="molecule type" value="Genomic_DNA"/>
</dbReference>
<dbReference type="GO" id="GO:0004751">
    <property type="term" value="F:ribose-5-phosphate isomerase activity"/>
    <property type="evidence" value="ECO:0007669"/>
    <property type="project" value="UniProtKB-EC"/>
</dbReference>
<dbReference type="SUPFAM" id="SSF100950">
    <property type="entry name" value="NagB/RpiA/CoA transferase-like"/>
    <property type="match status" value="1"/>
</dbReference>
<evidence type="ECO:0000313" key="9">
    <source>
        <dbReference type="EMBL" id="KAK9759657.1"/>
    </source>
</evidence>
<evidence type="ECO:0000256" key="3">
    <source>
        <dbReference type="ARBA" id="ARBA00008088"/>
    </source>
</evidence>
<evidence type="ECO:0000256" key="5">
    <source>
        <dbReference type="ARBA" id="ARBA00019150"/>
    </source>
</evidence>
<dbReference type="InterPro" id="IPR037171">
    <property type="entry name" value="NagB/RpiA_transferase-like"/>
</dbReference>
<gene>
    <name evidence="9" type="primary">RKI1</name>
    <name evidence="9" type="ORF">K7432_017108</name>
</gene>
<dbReference type="Proteomes" id="UP001479436">
    <property type="component" value="Unassembled WGS sequence"/>
</dbReference>
<evidence type="ECO:0000256" key="7">
    <source>
        <dbReference type="ARBA" id="ARBA00029734"/>
    </source>
</evidence>
<comment type="catalytic activity">
    <reaction evidence="1">
        <text>aldehydo-D-ribose 5-phosphate = D-ribulose 5-phosphate</text>
        <dbReference type="Rhea" id="RHEA:14657"/>
        <dbReference type="ChEBI" id="CHEBI:58121"/>
        <dbReference type="ChEBI" id="CHEBI:58273"/>
        <dbReference type="EC" id="5.3.1.6"/>
    </reaction>
</comment>
<dbReference type="Gene3D" id="3.40.50.1360">
    <property type="match status" value="1"/>
</dbReference>
<proteinExistence type="inferred from homology"/>